<dbReference type="EMBL" id="CP037422">
    <property type="protein sequence ID" value="QDU08284.1"/>
    <property type="molecule type" value="Genomic_DNA"/>
</dbReference>
<feature type="transmembrane region" description="Helical" evidence="1">
    <location>
        <begin position="38"/>
        <end position="56"/>
    </location>
</feature>
<accession>A0A517WSQ2</accession>
<dbReference type="NCBIfam" id="NF037970">
    <property type="entry name" value="vanZ_1"/>
    <property type="match status" value="1"/>
</dbReference>
<reference evidence="3 4" key="1">
    <citation type="submission" date="2019-03" db="EMBL/GenBank/DDBJ databases">
        <title>Deep-cultivation of Planctomycetes and their phenomic and genomic characterization uncovers novel biology.</title>
        <authorList>
            <person name="Wiegand S."/>
            <person name="Jogler M."/>
            <person name="Boedeker C."/>
            <person name="Pinto D."/>
            <person name="Vollmers J."/>
            <person name="Rivas-Marin E."/>
            <person name="Kohn T."/>
            <person name="Peeters S.H."/>
            <person name="Heuer A."/>
            <person name="Rast P."/>
            <person name="Oberbeckmann S."/>
            <person name="Bunk B."/>
            <person name="Jeske O."/>
            <person name="Meyerdierks A."/>
            <person name="Storesund J.E."/>
            <person name="Kallscheuer N."/>
            <person name="Luecker S."/>
            <person name="Lage O.M."/>
            <person name="Pohl T."/>
            <person name="Merkel B.J."/>
            <person name="Hornburger P."/>
            <person name="Mueller R.-W."/>
            <person name="Bruemmer F."/>
            <person name="Labrenz M."/>
            <person name="Spormann A.M."/>
            <person name="Op den Camp H."/>
            <person name="Overmann J."/>
            <person name="Amann R."/>
            <person name="Jetten M.S.M."/>
            <person name="Mascher T."/>
            <person name="Medema M.H."/>
            <person name="Devos D.P."/>
            <person name="Kaster A.-K."/>
            <person name="Ovreas L."/>
            <person name="Rohde M."/>
            <person name="Galperin M.Y."/>
            <person name="Jogler C."/>
        </authorList>
    </citation>
    <scope>NUCLEOTIDE SEQUENCE [LARGE SCALE GENOMIC DNA]</scope>
    <source>
        <strain evidence="3 4">V202</strain>
    </source>
</reference>
<dbReference type="Pfam" id="PF04892">
    <property type="entry name" value="VanZ"/>
    <property type="match status" value="1"/>
</dbReference>
<evidence type="ECO:0000256" key="1">
    <source>
        <dbReference type="SAM" id="Phobius"/>
    </source>
</evidence>
<keyword evidence="1" id="KW-0472">Membrane</keyword>
<feature type="transmembrane region" description="Helical" evidence="1">
    <location>
        <begin position="100"/>
        <end position="117"/>
    </location>
</feature>
<dbReference type="PANTHER" id="PTHR28008:SF1">
    <property type="entry name" value="DOMAIN PROTEIN, PUTATIVE (AFU_ORTHOLOGUE AFUA_3G10980)-RELATED"/>
    <property type="match status" value="1"/>
</dbReference>
<sequence length="134" mass="15260">MNRYQALIRTAVILYWVLLFTATHIPLKKGTLPQGTDVPLHFLAYAGLSFLLTWWLSLKWDKLTFKRLFAVFVGVSLFGVVDELLQGISVLKRQPSLDDWVADTVGALLGILLFLLIQKPLQRLLNRSQTHDVN</sequence>
<dbReference type="PANTHER" id="PTHR28008">
    <property type="entry name" value="DOMAIN PROTEIN, PUTATIVE (AFU_ORTHOLOGUE AFUA_3G10980)-RELATED"/>
    <property type="match status" value="1"/>
</dbReference>
<dbReference type="AlphaFoldDB" id="A0A517WSQ2"/>
<dbReference type="RefSeq" id="WP_145172814.1">
    <property type="nucleotide sequence ID" value="NZ_CP037422.1"/>
</dbReference>
<dbReference type="Proteomes" id="UP000318384">
    <property type="component" value="Chromosome"/>
</dbReference>
<evidence type="ECO:0000259" key="2">
    <source>
        <dbReference type="Pfam" id="PF04892"/>
    </source>
</evidence>
<dbReference type="OrthoDB" id="288647at2"/>
<dbReference type="InterPro" id="IPR006976">
    <property type="entry name" value="VanZ-like"/>
</dbReference>
<keyword evidence="1" id="KW-0812">Transmembrane</keyword>
<evidence type="ECO:0000313" key="4">
    <source>
        <dbReference type="Proteomes" id="UP000318384"/>
    </source>
</evidence>
<feature type="transmembrane region" description="Helical" evidence="1">
    <location>
        <begin position="68"/>
        <end position="88"/>
    </location>
</feature>
<gene>
    <name evidence="3" type="ORF">V202x_16510</name>
</gene>
<proteinExistence type="predicted"/>
<evidence type="ECO:0000313" key="3">
    <source>
        <dbReference type="EMBL" id="QDU08284.1"/>
    </source>
</evidence>
<protein>
    <submittedName>
        <fullName evidence="3">VanZ like family protein</fullName>
    </submittedName>
</protein>
<keyword evidence="1" id="KW-1133">Transmembrane helix</keyword>
<name>A0A517WSQ2_9PLAN</name>
<feature type="transmembrane region" description="Helical" evidence="1">
    <location>
        <begin position="7"/>
        <end position="26"/>
    </location>
</feature>
<organism evidence="3 4">
    <name type="scientific">Gimesia aquarii</name>
    <dbReference type="NCBI Taxonomy" id="2527964"/>
    <lineage>
        <taxon>Bacteria</taxon>
        <taxon>Pseudomonadati</taxon>
        <taxon>Planctomycetota</taxon>
        <taxon>Planctomycetia</taxon>
        <taxon>Planctomycetales</taxon>
        <taxon>Planctomycetaceae</taxon>
        <taxon>Gimesia</taxon>
    </lineage>
</organism>
<keyword evidence="4" id="KW-1185">Reference proteome</keyword>
<feature type="domain" description="VanZ-like" evidence="2">
    <location>
        <begin position="41"/>
        <end position="117"/>
    </location>
</feature>